<evidence type="ECO:0000259" key="5">
    <source>
        <dbReference type="SMART" id="SM00822"/>
    </source>
</evidence>
<dbReference type="FunFam" id="3.40.50.720:FF:000047">
    <property type="entry name" value="NADP-dependent L-serine/L-allo-threonine dehydrogenase"/>
    <property type="match status" value="1"/>
</dbReference>
<dbReference type="RefSeq" id="XP_040740699.1">
    <property type="nucleotide sequence ID" value="XM_040890890.1"/>
</dbReference>
<accession>A0A1Y1VZQ4</accession>
<dbReference type="EMBL" id="MCFD01000014">
    <property type="protein sequence ID" value="ORX66740.1"/>
    <property type="molecule type" value="Genomic_DNA"/>
</dbReference>
<dbReference type="Pfam" id="PF00106">
    <property type="entry name" value="adh_short"/>
    <property type="match status" value="1"/>
</dbReference>
<evidence type="ECO:0000256" key="3">
    <source>
        <dbReference type="ARBA" id="ARBA00023002"/>
    </source>
</evidence>
<comment type="caution">
    <text evidence="6">The sequence shown here is derived from an EMBL/GenBank/DDBJ whole genome shotgun (WGS) entry which is preliminary data.</text>
</comment>
<evidence type="ECO:0000313" key="7">
    <source>
        <dbReference type="Proteomes" id="UP000193922"/>
    </source>
</evidence>
<name>A0A1Y1VZQ4_9FUNG</name>
<dbReference type="Gene3D" id="3.40.50.720">
    <property type="entry name" value="NAD(P)-binding Rossmann-like Domain"/>
    <property type="match status" value="1"/>
</dbReference>
<dbReference type="InterPro" id="IPR002347">
    <property type="entry name" value="SDR_fam"/>
</dbReference>
<sequence>MFDRLKGKTVMVTGASSGIGASCARLFAEVGSNLILTARRTDRLAALAAEIRSKYPQVQVHTAELDVRNRADVDRVVSELPAEFSAIDVLVNNAGLALGTDPVVSVTDESIDTVLDTNVKGLLYVTRAVVRGMRARGSGHVIMMGSIAGLTAYPTGSIYCASKYAVHAIAQSLRAETLDVPIKVTEINPGMVETEFSIIRNYGDKEKADNVYRGIEPMTGDDVAEAVVFAASRHQRCVVSDVVLLATGQYSPTVAHRKE</sequence>
<dbReference type="STRING" id="61395.A0A1Y1VZQ4"/>
<feature type="domain" description="Ketoreductase" evidence="5">
    <location>
        <begin position="8"/>
        <end position="195"/>
    </location>
</feature>
<dbReference type="PROSITE" id="PS00061">
    <property type="entry name" value="ADH_SHORT"/>
    <property type="match status" value="1"/>
</dbReference>
<evidence type="ECO:0000256" key="2">
    <source>
        <dbReference type="ARBA" id="ARBA00022857"/>
    </source>
</evidence>
<dbReference type="OrthoDB" id="6251714at2759"/>
<dbReference type="PROSITE" id="PS51257">
    <property type="entry name" value="PROKAR_LIPOPROTEIN"/>
    <property type="match status" value="1"/>
</dbReference>
<protein>
    <submittedName>
        <fullName evidence="6">NAD(P)-binding protein</fullName>
    </submittedName>
</protein>
<dbReference type="PRINTS" id="PR00081">
    <property type="entry name" value="GDHRDH"/>
</dbReference>
<dbReference type="PANTHER" id="PTHR42901">
    <property type="entry name" value="ALCOHOL DEHYDROGENASE"/>
    <property type="match status" value="1"/>
</dbReference>
<keyword evidence="3" id="KW-0560">Oxidoreductase</keyword>
<dbReference type="GO" id="GO:0016616">
    <property type="term" value="F:oxidoreductase activity, acting on the CH-OH group of donors, NAD or NADP as acceptor"/>
    <property type="evidence" value="ECO:0007669"/>
    <property type="project" value="UniProtKB-ARBA"/>
</dbReference>
<dbReference type="GeneID" id="63807538"/>
<evidence type="ECO:0000313" key="6">
    <source>
        <dbReference type="EMBL" id="ORX66740.1"/>
    </source>
</evidence>
<proteinExistence type="inferred from homology"/>
<dbReference type="InterPro" id="IPR020904">
    <property type="entry name" value="Sc_DH/Rdtase_CS"/>
</dbReference>
<dbReference type="Proteomes" id="UP000193922">
    <property type="component" value="Unassembled WGS sequence"/>
</dbReference>
<reference evidence="6 7" key="1">
    <citation type="submission" date="2016-07" db="EMBL/GenBank/DDBJ databases">
        <title>Pervasive Adenine N6-methylation of Active Genes in Fungi.</title>
        <authorList>
            <consortium name="DOE Joint Genome Institute"/>
            <person name="Mondo S.J."/>
            <person name="Dannebaum R.O."/>
            <person name="Kuo R.C."/>
            <person name="Labutti K."/>
            <person name="Haridas S."/>
            <person name="Kuo A."/>
            <person name="Salamov A."/>
            <person name="Ahrendt S.R."/>
            <person name="Lipzen A."/>
            <person name="Sullivan W."/>
            <person name="Andreopoulos W.B."/>
            <person name="Clum A."/>
            <person name="Lindquist E."/>
            <person name="Daum C."/>
            <person name="Ramamoorthy G.K."/>
            <person name="Gryganskyi A."/>
            <person name="Culley D."/>
            <person name="Magnuson J.K."/>
            <person name="James T.Y."/>
            <person name="O'Malley M.A."/>
            <person name="Stajich J.E."/>
            <person name="Spatafora J.W."/>
            <person name="Visel A."/>
            <person name="Grigoriev I.V."/>
        </authorList>
    </citation>
    <scope>NUCLEOTIDE SEQUENCE [LARGE SCALE GENOMIC DNA]</scope>
    <source>
        <strain evidence="6 7">ATCC 12442</strain>
    </source>
</reference>
<dbReference type="PANTHER" id="PTHR42901:SF1">
    <property type="entry name" value="ALCOHOL DEHYDROGENASE"/>
    <property type="match status" value="1"/>
</dbReference>
<dbReference type="AlphaFoldDB" id="A0A1Y1VZQ4"/>
<dbReference type="SUPFAM" id="SSF51735">
    <property type="entry name" value="NAD(P)-binding Rossmann-fold domains"/>
    <property type="match status" value="1"/>
</dbReference>
<keyword evidence="2" id="KW-0521">NADP</keyword>
<dbReference type="InterPro" id="IPR036291">
    <property type="entry name" value="NAD(P)-bd_dom_sf"/>
</dbReference>
<gene>
    <name evidence="6" type="ORF">DL89DRAFT_305270</name>
</gene>
<keyword evidence="7" id="KW-1185">Reference proteome</keyword>
<evidence type="ECO:0000256" key="1">
    <source>
        <dbReference type="ARBA" id="ARBA00006484"/>
    </source>
</evidence>
<dbReference type="PIRSF" id="PIRSF000126">
    <property type="entry name" value="11-beta-HSD1"/>
    <property type="match status" value="1"/>
</dbReference>
<evidence type="ECO:0000256" key="4">
    <source>
        <dbReference type="RuleBase" id="RU000363"/>
    </source>
</evidence>
<dbReference type="SMART" id="SM00822">
    <property type="entry name" value="PKS_KR"/>
    <property type="match status" value="1"/>
</dbReference>
<organism evidence="6 7">
    <name type="scientific">Linderina pennispora</name>
    <dbReference type="NCBI Taxonomy" id="61395"/>
    <lineage>
        <taxon>Eukaryota</taxon>
        <taxon>Fungi</taxon>
        <taxon>Fungi incertae sedis</taxon>
        <taxon>Zoopagomycota</taxon>
        <taxon>Kickxellomycotina</taxon>
        <taxon>Kickxellomycetes</taxon>
        <taxon>Kickxellales</taxon>
        <taxon>Kickxellaceae</taxon>
        <taxon>Linderina</taxon>
    </lineage>
</organism>
<dbReference type="PRINTS" id="PR00080">
    <property type="entry name" value="SDRFAMILY"/>
</dbReference>
<comment type="similarity">
    <text evidence="1 4">Belongs to the short-chain dehydrogenases/reductases (SDR) family.</text>
</comment>
<dbReference type="InterPro" id="IPR057326">
    <property type="entry name" value="KR_dom"/>
</dbReference>